<evidence type="ECO:0000313" key="3">
    <source>
        <dbReference type="Proteomes" id="UP000462621"/>
    </source>
</evidence>
<keyword evidence="1" id="KW-0472">Membrane</keyword>
<keyword evidence="1" id="KW-1133">Transmembrane helix</keyword>
<gene>
    <name evidence="2" type="ORF">F9817_19265</name>
</gene>
<keyword evidence="1" id="KW-0812">Transmembrane</keyword>
<protein>
    <submittedName>
        <fullName evidence="2">Uncharacterized protein</fullName>
    </submittedName>
</protein>
<keyword evidence="3" id="KW-1185">Reference proteome</keyword>
<name>A0A7X4RW65_9VIBR</name>
<accession>A0A7X4RW65</accession>
<evidence type="ECO:0000256" key="1">
    <source>
        <dbReference type="SAM" id="Phobius"/>
    </source>
</evidence>
<proteinExistence type="predicted"/>
<comment type="caution">
    <text evidence="2">The sequence shown here is derived from an EMBL/GenBank/DDBJ whole genome shotgun (WGS) entry which is preliminary data.</text>
</comment>
<organism evidence="2 3">
    <name type="scientific">Vibrio eleionomae</name>
    <dbReference type="NCBI Taxonomy" id="2653505"/>
    <lineage>
        <taxon>Bacteria</taxon>
        <taxon>Pseudomonadati</taxon>
        <taxon>Pseudomonadota</taxon>
        <taxon>Gammaproteobacteria</taxon>
        <taxon>Vibrionales</taxon>
        <taxon>Vibrionaceae</taxon>
        <taxon>Vibrio</taxon>
    </lineage>
</organism>
<dbReference type="RefSeq" id="WP_161157795.1">
    <property type="nucleotide sequence ID" value="NZ_WEKT01000051.1"/>
</dbReference>
<dbReference type="AlphaFoldDB" id="A0A7X4RW65"/>
<sequence>MPNRDDLNSGSSVVWLNGVGDEYASWLCKRVSSKKLSRKIVYCGKENRALGEGSEMDIRVCRYKCFILFYLWMLARFKFLGLTYCYLQITAIGRFSENVFACK</sequence>
<evidence type="ECO:0000313" key="2">
    <source>
        <dbReference type="EMBL" id="MZI95318.1"/>
    </source>
</evidence>
<dbReference type="EMBL" id="WEKT01000051">
    <property type="protein sequence ID" value="MZI95318.1"/>
    <property type="molecule type" value="Genomic_DNA"/>
</dbReference>
<reference evidence="2 3" key="1">
    <citation type="submission" date="2019-10" db="EMBL/GenBank/DDBJ databases">
        <title>Vibrio sp. nov. isolated from a shrimp pond.</title>
        <authorList>
            <person name="Gomez-Gil B."/>
            <person name="Enciso-Ibarra J."/>
            <person name="Enciso-Ibarra K."/>
            <person name="Bolan-Mejia C."/>
        </authorList>
    </citation>
    <scope>NUCLEOTIDE SEQUENCE [LARGE SCALE GENOMIC DNA]</scope>
    <source>
        <strain evidence="2 3">CAIM 722</strain>
    </source>
</reference>
<dbReference type="Proteomes" id="UP000462621">
    <property type="component" value="Unassembled WGS sequence"/>
</dbReference>
<feature type="transmembrane region" description="Helical" evidence="1">
    <location>
        <begin position="66"/>
        <end position="89"/>
    </location>
</feature>